<accession>A0ABU7A3Q5</accession>
<reference evidence="1 2" key="1">
    <citation type="submission" date="2021-07" db="EMBL/GenBank/DDBJ databases">
        <authorList>
            <person name="Palmer J.M."/>
        </authorList>
    </citation>
    <scope>NUCLEOTIDE SEQUENCE [LARGE SCALE GENOMIC DNA]</scope>
    <source>
        <strain evidence="1 2">AT_MEX2019</strain>
        <tissue evidence="1">Muscle</tissue>
    </source>
</reference>
<sequence length="101" mass="10848">MLVTLKMSKSARGVNNCIHCGTSSPSCLLALKDFPCFVAHAKREHLLGLFLDSFLCGVTDLLAQTITTWISVSTAGHHKVFPSSLPCPPSSDYCTGTKFST</sequence>
<name>A0ABU7A3Q5_9TELE</name>
<protein>
    <submittedName>
        <fullName evidence="1">Uncharacterized protein</fullName>
    </submittedName>
</protein>
<dbReference type="Proteomes" id="UP001345963">
    <property type="component" value="Unassembled WGS sequence"/>
</dbReference>
<comment type="caution">
    <text evidence="1">The sequence shown here is derived from an EMBL/GenBank/DDBJ whole genome shotgun (WGS) entry which is preliminary data.</text>
</comment>
<proteinExistence type="predicted"/>
<evidence type="ECO:0000313" key="2">
    <source>
        <dbReference type="Proteomes" id="UP001345963"/>
    </source>
</evidence>
<evidence type="ECO:0000313" key="1">
    <source>
        <dbReference type="EMBL" id="MED6232702.1"/>
    </source>
</evidence>
<keyword evidence="2" id="KW-1185">Reference proteome</keyword>
<gene>
    <name evidence="1" type="ORF">ATANTOWER_001240</name>
</gene>
<organism evidence="1 2">
    <name type="scientific">Ataeniobius toweri</name>
    <dbReference type="NCBI Taxonomy" id="208326"/>
    <lineage>
        <taxon>Eukaryota</taxon>
        <taxon>Metazoa</taxon>
        <taxon>Chordata</taxon>
        <taxon>Craniata</taxon>
        <taxon>Vertebrata</taxon>
        <taxon>Euteleostomi</taxon>
        <taxon>Actinopterygii</taxon>
        <taxon>Neopterygii</taxon>
        <taxon>Teleostei</taxon>
        <taxon>Neoteleostei</taxon>
        <taxon>Acanthomorphata</taxon>
        <taxon>Ovalentaria</taxon>
        <taxon>Atherinomorphae</taxon>
        <taxon>Cyprinodontiformes</taxon>
        <taxon>Goodeidae</taxon>
        <taxon>Ataeniobius</taxon>
    </lineage>
</organism>
<dbReference type="EMBL" id="JAHUTI010001124">
    <property type="protein sequence ID" value="MED6232702.1"/>
    <property type="molecule type" value="Genomic_DNA"/>
</dbReference>